<evidence type="ECO:0000256" key="1">
    <source>
        <dbReference type="SAM" id="MobiDB-lite"/>
    </source>
</evidence>
<feature type="region of interest" description="Disordered" evidence="1">
    <location>
        <begin position="225"/>
        <end position="249"/>
    </location>
</feature>
<feature type="transmembrane region" description="Helical" evidence="2">
    <location>
        <begin position="109"/>
        <end position="129"/>
    </location>
</feature>
<proteinExistence type="predicted"/>
<feature type="domain" description="Anti-sigma K factor RskA C-terminal" evidence="3">
    <location>
        <begin position="119"/>
        <end position="240"/>
    </location>
</feature>
<dbReference type="PANTHER" id="PTHR37461:SF1">
    <property type="entry name" value="ANTI-SIGMA-K FACTOR RSKA"/>
    <property type="match status" value="1"/>
</dbReference>
<comment type="caution">
    <text evidence="4">The sequence shown here is derived from an EMBL/GenBank/DDBJ whole genome shotgun (WGS) entry which is preliminary data.</text>
</comment>
<dbReference type="AlphaFoldDB" id="A0A175R5L3"/>
<dbReference type="RefSeq" id="WP_058636431.1">
    <property type="nucleotide sequence ID" value="NZ_LDPZ01000060.1"/>
</dbReference>
<dbReference type="GO" id="GO:0016989">
    <property type="term" value="F:sigma factor antagonist activity"/>
    <property type="evidence" value="ECO:0007669"/>
    <property type="project" value="TreeGrafter"/>
</dbReference>
<protein>
    <recommendedName>
        <fullName evidence="3">Anti-sigma K factor RskA C-terminal domain-containing protein</fullName>
    </recommendedName>
</protein>
<dbReference type="GO" id="GO:0005886">
    <property type="term" value="C:plasma membrane"/>
    <property type="evidence" value="ECO:0007669"/>
    <property type="project" value="InterPro"/>
</dbReference>
<keyword evidence="2" id="KW-1133">Transmembrane helix</keyword>
<gene>
    <name evidence="4" type="ORF">NS226_19790</name>
</gene>
<keyword evidence="2" id="KW-0812">Transmembrane</keyword>
<name>A0A175R5L3_9HYPH</name>
<accession>A0A175R5L3</accession>
<evidence type="ECO:0000256" key="2">
    <source>
        <dbReference type="SAM" id="Phobius"/>
    </source>
</evidence>
<sequence length="249" mass="26106">MKDGEADRGGEDGGENWLAAEYALGVLPAPDRLRAERLARQNLSFAAEVEGWERRLAPLGEAIRPQTPPAALWAAIERELPAPRPVPRPIPQPTAGARVERLVAPVWRWFALGSTGLLAASLAAITLLVTAPAPMPAMMASVASADGASLVTAVFDPANGHAMLMPADMTMPEGRVPELWLIPDGKPPISLGLLQPGRSLRIELPRSDMSEGMMKRGGVTLAISAEPEGGSPTGQPTGPVMGTGALRSV</sequence>
<dbReference type="PANTHER" id="PTHR37461">
    <property type="entry name" value="ANTI-SIGMA-K FACTOR RSKA"/>
    <property type="match status" value="1"/>
</dbReference>
<organism evidence="4 5">
    <name type="scientific">Aureimonas ureilytica</name>
    <dbReference type="NCBI Taxonomy" id="401562"/>
    <lineage>
        <taxon>Bacteria</taxon>
        <taxon>Pseudomonadati</taxon>
        <taxon>Pseudomonadota</taxon>
        <taxon>Alphaproteobacteria</taxon>
        <taxon>Hyphomicrobiales</taxon>
        <taxon>Aurantimonadaceae</taxon>
        <taxon>Aureimonas</taxon>
    </lineage>
</organism>
<evidence type="ECO:0000259" key="3">
    <source>
        <dbReference type="Pfam" id="PF10099"/>
    </source>
</evidence>
<reference evidence="4 5" key="1">
    <citation type="journal article" date="2016" name="Front. Microbiol.">
        <title>Genomic Resource of Rice Seed Associated Bacteria.</title>
        <authorList>
            <person name="Midha S."/>
            <person name="Bansal K."/>
            <person name="Sharma S."/>
            <person name="Kumar N."/>
            <person name="Patil P.P."/>
            <person name="Chaudhry V."/>
            <person name="Patil P.B."/>
        </authorList>
    </citation>
    <scope>NUCLEOTIDE SEQUENCE [LARGE SCALE GENOMIC DNA]</scope>
    <source>
        <strain evidence="4 5">NS226</strain>
    </source>
</reference>
<dbReference type="InterPro" id="IPR018764">
    <property type="entry name" value="RskA_C"/>
</dbReference>
<evidence type="ECO:0000313" key="5">
    <source>
        <dbReference type="Proteomes" id="UP000078272"/>
    </source>
</evidence>
<dbReference type="Proteomes" id="UP000078272">
    <property type="component" value="Unassembled WGS sequence"/>
</dbReference>
<dbReference type="PATRIC" id="fig|401562.3.peg.4375"/>
<dbReference type="GO" id="GO:0006417">
    <property type="term" value="P:regulation of translation"/>
    <property type="evidence" value="ECO:0007669"/>
    <property type="project" value="TreeGrafter"/>
</dbReference>
<dbReference type="Pfam" id="PF10099">
    <property type="entry name" value="RskA_C"/>
    <property type="match status" value="1"/>
</dbReference>
<keyword evidence="2" id="KW-0472">Membrane</keyword>
<dbReference type="EMBL" id="LDPZ01000060">
    <property type="protein sequence ID" value="KTQ85364.1"/>
    <property type="molecule type" value="Genomic_DNA"/>
</dbReference>
<evidence type="ECO:0000313" key="4">
    <source>
        <dbReference type="EMBL" id="KTQ85364.1"/>
    </source>
</evidence>
<dbReference type="InterPro" id="IPR051474">
    <property type="entry name" value="Anti-sigma-K/W_factor"/>
</dbReference>